<proteinExistence type="predicted"/>
<feature type="repeat" description="TPR" evidence="3">
    <location>
        <begin position="808"/>
        <end position="841"/>
    </location>
</feature>
<feature type="domain" description="Orc1-like AAA ATPase" evidence="4">
    <location>
        <begin position="47"/>
        <end position="109"/>
    </location>
</feature>
<dbReference type="InterPro" id="IPR027417">
    <property type="entry name" value="P-loop_NTPase"/>
</dbReference>
<feature type="repeat" description="TPR" evidence="3">
    <location>
        <begin position="724"/>
        <end position="757"/>
    </location>
</feature>
<keyword evidence="1" id="KW-0677">Repeat</keyword>
<organism evidence="5 6">
    <name type="scientific">Anabaena cylindrica (strain ATCC 27899 / PCC 7122)</name>
    <dbReference type="NCBI Taxonomy" id="272123"/>
    <lineage>
        <taxon>Bacteria</taxon>
        <taxon>Bacillati</taxon>
        <taxon>Cyanobacteriota</taxon>
        <taxon>Cyanophyceae</taxon>
        <taxon>Nostocales</taxon>
        <taxon>Nostocaceae</taxon>
        <taxon>Anabaena</taxon>
    </lineage>
</organism>
<protein>
    <submittedName>
        <fullName evidence="5">Tetratricopeptide repeat-containing protein</fullName>
    </submittedName>
</protein>
<dbReference type="Pfam" id="PF13374">
    <property type="entry name" value="TPR_10"/>
    <property type="match status" value="2"/>
</dbReference>
<feature type="repeat" description="TPR" evidence="3">
    <location>
        <begin position="556"/>
        <end position="589"/>
    </location>
</feature>
<dbReference type="Pfam" id="PF13191">
    <property type="entry name" value="AAA_16"/>
    <property type="match status" value="1"/>
</dbReference>
<evidence type="ECO:0000256" key="2">
    <source>
        <dbReference type="ARBA" id="ARBA00022803"/>
    </source>
</evidence>
<dbReference type="Pfam" id="PF13424">
    <property type="entry name" value="TPR_12"/>
    <property type="match status" value="4"/>
</dbReference>
<dbReference type="SUPFAM" id="SSF48452">
    <property type="entry name" value="TPR-like"/>
    <property type="match status" value="1"/>
</dbReference>
<accession>K9ZG61</accession>
<dbReference type="OrthoDB" id="582340at2"/>
<dbReference type="PATRIC" id="fig|272123.3.peg.3010"/>
<dbReference type="STRING" id="272123.Anacy_2758"/>
<dbReference type="InterPro" id="IPR019734">
    <property type="entry name" value="TPR_rpt"/>
</dbReference>
<dbReference type="eggNOG" id="COG0457">
    <property type="taxonomic scope" value="Bacteria"/>
</dbReference>
<gene>
    <name evidence="5" type="ordered locus">Anacy_2758</name>
</gene>
<evidence type="ECO:0000313" key="6">
    <source>
        <dbReference type="Proteomes" id="UP000010474"/>
    </source>
</evidence>
<dbReference type="PANTHER" id="PTHR45641:SF19">
    <property type="entry name" value="NEPHROCYSTIN-3"/>
    <property type="match status" value="1"/>
</dbReference>
<feature type="repeat" description="TPR" evidence="3">
    <location>
        <begin position="640"/>
        <end position="673"/>
    </location>
</feature>
<dbReference type="KEGG" id="acy:Anacy_2758"/>
<dbReference type="Proteomes" id="UP000010474">
    <property type="component" value="Chromosome"/>
</dbReference>
<dbReference type="PANTHER" id="PTHR45641">
    <property type="entry name" value="TETRATRICOPEPTIDE REPEAT PROTEIN (AFU_ORTHOLOGUE AFUA_6G03870)"/>
    <property type="match status" value="1"/>
</dbReference>
<dbReference type="HOGENOM" id="CLU_000288_125_8_3"/>
<dbReference type="Gene3D" id="3.40.50.300">
    <property type="entry name" value="P-loop containing nucleotide triphosphate hydrolases"/>
    <property type="match status" value="1"/>
</dbReference>
<feature type="repeat" description="TPR" evidence="3">
    <location>
        <begin position="766"/>
        <end position="799"/>
    </location>
</feature>
<reference evidence="6" key="1">
    <citation type="journal article" date="2013" name="Proc. Natl. Acad. Sci. U.S.A.">
        <title>Improving the coverage of the cyanobacterial phylum using diversity-driven genome sequencing.</title>
        <authorList>
            <person name="Shih P.M."/>
            <person name="Wu D."/>
            <person name="Latifi A."/>
            <person name="Axen S.D."/>
            <person name="Fewer D.P."/>
            <person name="Talla E."/>
            <person name="Calteau A."/>
            <person name="Cai F."/>
            <person name="Tandeau de Marsac N."/>
            <person name="Rippka R."/>
            <person name="Herdman M."/>
            <person name="Sivonen K."/>
            <person name="Coursin T."/>
            <person name="Laurent T."/>
            <person name="Goodwin L."/>
            <person name="Nolan M."/>
            <person name="Davenport K.W."/>
            <person name="Han C.S."/>
            <person name="Rubin E.M."/>
            <person name="Eisen J.A."/>
            <person name="Woyke T."/>
            <person name="Gugger M."/>
            <person name="Kerfeld C.A."/>
        </authorList>
    </citation>
    <scope>NUCLEOTIDE SEQUENCE [LARGE SCALE GENOMIC DNA]</scope>
    <source>
        <strain evidence="6">ATCC 27899 / PCC 7122</strain>
    </source>
</reference>
<evidence type="ECO:0000259" key="4">
    <source>
        <dbReference type="Pfam" id="PF13191"/>
    </source>
</evidence>
<dbReference type="InterPro" id="IPR011990">
    <property type="entry name" value="TPR-like_helical_dom_sf"/>
</dbReference>
<dbReference type="GO" id="GO:0043531">
    <property type="term" value="F:ADP binding"/>
    <property type="evidence" value="ECO:0007669"/>
    <property type="project" value="InterPro"/>
</dbReference>
<keyword evidence="6" id="KW-1185">Reference proteome</keyword>
<feature type="repeat" description="TPR" evidence="3">
    <location>
        <begin position="514"/>
        <end position="547"/>
    </location>
</feature>
<dbReference type="RefSeq" id="WP_015214828.1">
    <property type="nucleotide sequence ID" value="NC_019771.1"/>
</dbReference>
<dbReference type="SUPFAM" id="SSF52540">
    <property type="entry name" value="P-loop containing nucleoside triphosphate hydrolases"/>
    <property type="match status" value="1"/>
</dbReference>
<dbReference type="PRINTS" id="PR00381">
    <property type="entry name" value="KINESINLIGHT"/>
</dbReference>
<dbReference type="AlphaFoldDB" id="K9ZG61"/>
<evidence type="ECO:0000313" key="5">
    <source>
        <dbReference type="EMBL" id="AFZ58193.1"/>
    </source>
</evidence>
<keyword evidence="2 3" id="KW-0802">TPR repeat</keyword>
<dbReference type="Gene3D" id="1.25.40.10">
    <property type="entry name" value="Tetratricopeptide repeat domain"/>
    <property type="match status" value="4"/>
</dbReference>
<dbReference type="SMART" id="SM00028">
    <property type="entry name" value="TPR"/>
    <property type="match status" value="10"/>
</dbReference>
<evidence type="ECO:0000256" key="1">
    <source>
        <dbReference type="ARBA" id="ARBA00022737"/>
    </source>
</evidence>
<dbReference type="InterPro" id="IPR041664">
    <property type="entry name" value="AAA_16"/>
</dbReference>
<sequence length="925" mass="104786">MNFNNIDKQIIITQAGEGNTQINNFPSLPPQLQTNPFTPPQPRKGGLFGREEELEKLHQLLQSGKNVCVVSGMGGVGKTGLVREYANLTECTSFFTGGVYYIDARDRQNMAAEIIALTKWRFKAELPADLSTQQMVKACWQAWKGQTENVLLILDDVSGLAENIKTYLPPTDLVSMRLLMTSRETPDKRIAEKLELQVLSEAAAVDLLASIIGQSRVDQEPEQAKLLCYELGYLPLALELVAYYLDDEDYQDLSLLAMRGKLQEKVKHPSLSPEQVPGGMQAQRGLQAAFDLSWDELKPEAKHLACVLGAFAASPVYWGFVTRIYQQLQGESFNEDNLKDRWLKSLRKLHLVITVEENIYNLHLLIHDYFSQQFKQHSDYSQIKQVYCNVFVDIAGDVEQSSNLETFNLIEPHLKKMIAWRKSNENTQLAYSLNQLALLYESQGRYNDAELLYLQSLDISKRQRGADHPLVASSLNNLAGIYESQGRYNDAELLYLQSLDIRKCQLDNDHPDIATSLNNLALLYKLQGRYNDAESLFLQSLDIRKRQFVADYSDVAQSLNNLAELYTLQGNYNEAEPLYLQSLDISKHQLGNDHPNVATSLNNLAELYRLQGRYNDAEPLYLQSSEIRKCQLGADHPDIAQSLNNLALLYYLQGNYNEAEPLYLQSLEIWKRQLDAEHPNVATGLNNLAVLYEVQGRYNEAEPLFLQSLDIRKRQLGAEHPDVADSLNNLAELYRNQGRYNDAETLYLQSLEIWKRQLGTDHPDVAQSLNNLALLYHSQGRYNDAEPLYLQSLEIRKRQLGADHPSVATSLNNLALLYESQGKYSEAEDLAQQALAIYQNRLGNQHPNTQNAAVTVKLLYVMGLLHCNKETLISILQALAQQANFPALNTETALTLLEMIESNPEHLSSIREYLQQQTEASDSDT</sequence>
<dbReference type="PROSITE" id="PS50005">
    <property type="entry name" value="TPR"/>
    <property type="match status" value="6"/>
</dbReference>
<name>K9ZG61_ANACC</name>
<dbReference type="EMBL" id="CP003659">
    <property type="protein sequence ID" value="AFZ58193.1"/>
    <property type="molecule type" value="Genomic_DNA"/>
</dbReference>
<evidence type="ECO:0000256" key="3">
    <source>
        <dbReference type="PROSITE-ProRule" id="PRU00339"/>
    </source>
</evidence>
<dbReference type="eggNOG" id="COG1672">
    <property type="taxonomic scope" value="Bacteria"/>
</dbReference>